<comment type="caution">
    <text evidence="1">The sequence shown here is derived from an EMBL/GenBank/DDBJ whole genome shotgun (WGS) entry which is preliminary data.</text>
</comment>
<evidence type="ECO:0000313" key="2">
    <source>
        <dbReference type="Proteomes" id="UP001057452"/>
    </source>
</evidence>
<accession>A0ACB9VTR6</accession>
<sequence length="366" mass="40851">MDVSGIEQLSICIRYINHVNGAEICEEFLGFCPLAKQDAASITEAILCQLEMWGLEIDYIRGQGYDGASAMSGHVSGVQQRMKELQPRALFTHCRSHALNLVVVHGCSDIPLVRNTMATIENIAVFFSASAVRKHMLQEEPTGSMETHARVKRKTGGIPLMSDTRWGSRGKTVGAFLDHFKSAHSALTDLESRTSSNANKANNLRHIMESFVTAVTTHKILGYIQPLTKGLQSPNIDLITTYTEAREVAQVISTLRNEEGFCDIYAQSIELASSIDVVPSKKRVTNRQQNRANTPSQSIEEHYRLNLFYPFIDHVTSQLNTRFVENSGASHACYIPDSFSFVQTHKRQARNDGVMVQRRPTSARLH</sequence>
<evidence type="ECO:0000313" key="1">
    <source>
        <dbReference type="EMBL" id="KAI4803309.1"/>
    </source>
</evidence>
<reference evidence="1" key="1">
    <citation type="submission" date="2022-05" db="EMBL/GenBank/DDBJ databases">
        <title>Chromosome-level genome of Chaenocephalus aceratus.</title>
        <authorList>
            <person name="Park H."/>
        </authorList>
    </citation>
    <scope>NUCLEOTIDE SEQUENCE</scope>
    <source>
        <strain evidence="1">KU_202001</strain>
    </source>
</reference>
<proteinExistence type="predicted"/>
<gene>
    <name evidence="1" type="ORF">KUCAC02_006860</name>
</gene>
<keyword evidence="2" id="KW-1185">Reference proteome</keyword>
<dbReference type="EMBL" id="CM043807">
    <property type="protein sequence ID" value="KAI4803309.1"/>
    <property type="molecule type" value="Genomic_DNA"/>
</dbReference>
<organism evidence="1 2">
    <name type="scientific">Chaenocephalus aceratus</name>
    <name type="common">Blackfin icefish</name>
    <name type="synonym">Chaenichthys aceratus</name>
    <dbReference type="NCBI Taxonomy" id="36190"/>
    <lineage>
        <taxon>Eukaryota</taxon>
        <taxon>Metazoa</taxon>
        <taxon>Chordata</taxon>
        <taxon>Craniata</taxon>
        <taxon>Vertebrata</taxon>
        <taxon>Euteleostomi</taxon>
        <taxon>Actinopterygii</taxon>
        <taxon>Neopterygii</taxon>
        <taxon>Teleostei</taxon>
        <taxon>Neoteleostei</taxon>
        <taxon>Acanthomorphata</taxon>
        <taxon>Eupercaria</taxon>
        <taxon>Perciformes</taxon>
        <taxon>Notothenioidei</taxon>
        <taxon>Channichthyidae</taxon>
        <taxon>Chaenocephalus</taxon>
    </lineage>
</organism>
<dbReference type="Proteomes" id="UP001057452">
    <property type="component" value="Chromosome 23"/>
</dbReference>
<name>A0ACB9VTR6_CHAAC</name>
<protein>
    <submittedName>
        <fullName evidence="1">Uncharacterized protein</fullName>
    </submittedName>
</protein>